<keyword evidence="3" id="KW-1185">Reference proteome</keyword>
<feature type="compositionally biased region" description="Polar residues" evidence="1">
    <location>
        <begin position="1"/>
        <end position="12"/>
    </location>
</feature>
<proteinExistence type="predicted"/>
<accession>A0ABS0D6V6</accession>
<comment type="caution">
    <text evidence="2">The sequence shown here is derived from an EMBL/GenBank/DDBJ whole genome shotgun (WGS) entry which is preliminary data.</text>
</comment>
<dbReference type="Proteomes" id="UP000707731">
    <property type="component" value="Unassembled WGS sequence"/>
</dbReference>
<sequence length="92" mass="9709">MSMATDNTSAHTDNPAHVDPSDLRRLLDAVPSSCLVLSEGRVQVHNGPADDDSVLVVVTRNDLVAHLGDRPDEAALTTEAALLADKIRLLGA</sequence>
<evidence type="ECO:0000313" key="3">
    <source>
        <dbReference type="Proteomes" id="UP000707731"/>
    </source>
</evidence>
<evidence type="ECO:0000256" key="1">
    <source>
        <dbReference type="SAM" id="MobiDB-lite"/>
    </source>
</evidence>
<dbReference type="EMBL" id="JADLQN010000001">
    <property type="protein sequence ID" value="MBF6354222.1"/>
    <property type="molecule type" value="Genomic_DNA"/>
</dbReference>
<organism evidence="2 3">
    <name type="scientific">Nocardia higoensis</name>
    <dbReference type="NCBI Taxonomy" id="228599"/>
    <lineage>
        <taxon>Bacteria</taxon>
        <taxon>Bacillati</taxon>
        <taxon>Actinomycetota</taxon>
        <taxon>Actinomycetes</taxon>
        <taxon>Mycobacteriales</taxon>
        <taxon>Nocardiaceae</taxon>
        <taxon>Nocardia</taxon>
    </lineage>
</organism>
<dbReference type="RefSeq" id="WP_195001015.1">
    <property type="nucleotide sequence ID" value="NZ_JADLQN010000001.1"/>
</dbReference>
<gene>
    <name evidence="2" type="ORF">IU449_06645</name>
</gene>
<protein>
    <submittedName>
        <fullName evidence="2">Uncharacterized protein</fullName>
    </submittedName>
</protein>
<evidence type="ECO:0000313" key="2">
    <source>
        <dbReference type="EMBL" id="MBF6354222.1"/>
    </source>
</evidence>
<feature type="region of interest" description="Disordered" evidence="1">
    <location>
        <begin position="1"/>
        <end position="20"/>
    </location>
</feature>
<reference evidence="2 3" key="1">
    <citation type="submission" date="2020-10" db="EMBL/GenBank/DDBJ databases">
        <title>Identification of Nocardia species via Next-generation sequencing and recognition of intraspecies genetic diversity.</title>
        <authorList>
            <person name="Li P."/>
            <person name="Li P."/>
            <person name="Lu B."/>
        </authorList>
    </citation>
    <scope>NUCLEOTIDE SEQUENCE [LARGE SCALE GENOMIC DNA]</scope>
    <source>
        <strain evidence="2 3">BJ06-0143</strain>
    </source>
</reference>
<name>A0ABS0D6V6_9NOCA</name>